<name>A0A6L6LVT4_9FIRM</name>
<reference evidence="1 2" key="1">
    <citation type="journal article" date="2019" name="Nat. Med.">
        <title>A library of human gut bacterial isolates paired with longitudinal multiomics data enables mechanistic microbiome research.</title>
        <authorList>
            <person name="Poyet M."/>
            <person name="Groussin M."/>
            <person name="Gibbons S.M."/>
            <person name="Avila-Pacheco J."/>
            <person name="Jiang X."/>
            <person name="Kearney S.M."/>
            <person name="Perrotta A.R."/>
            <person name="Berdy B."/>
            <person name="Zhao S."/>
            <person name="Lieberman T.D."/>
            <person name="Swanson P.K."/>
            <person name="Smith M."/>
            <person name="Roesemann S."/>
            <person name="Alexander J.E."/>
            <person name="Rich S.A."/>
            <person name="Livny J."/>
            <person name="Vlamakis H."/>
            <person name="Clish C."/>
            <person name="Bullock K."/>
            <person name="Deik A."/>
            <person name="Scott J."/>
            <person name="Pierce K.A."/>
            <person name="Xavier R.J."/>
            <person name="Alm E.J."/>
        </authorList>
    </citation>
    <scope>NUCLEOTIDE SEQUENCE [LARGE SCALE GENOMIC DNA]</scope>
    <source>
        <strain evidence="1 2">BIOML-A4</strain>
    </source>
</reference>
<dbReference type="Pfam" id="PF19807">
    <property type="entry name" value="DUF6290"/>
    <property type="match status" value="1"/>
</dbReference>
<evidence type="ECO:0000313" key="1">
    <source>
        <dbReference type="EMBL" id="MTS28458.1"/>
    </source>
</evidence>
<evidence type="ECO:0008006" key="3">
    <source>
        <dbReference type="Google" id="ProtNLM"/>
    </source>
</evidence>
<dbReference type="EMBL" id="WMZU01000027">
    <property type="protein sequence ID" value="MTS28458.1"/>
    <property type="molecule type" value="Genomic_DNA"/>
</dbReference>
<sequence length="82" mass="9072">MILSIQLTKEEKLVAENYARRHSMSLEKAFREALFERIKEECGAAAALDEAQALAAAMEDLEAGRTVDGDTAISNVRRKYGV</sequence>
<dbReference type="RefSeq" id="WP_172726269.1">
    <property type="nucleotide sequence ID" value="NZ_JAFHCJ010000041.1"/>
</dbReference>
<dbReference type="InterPro" id="IPR046257">
    <property type="entry name" value="DUF6290"/>
</dbReference>
<evidence type="ECO:0000313" key="2">
    <source>
        <dbReference type="Proteomes" id="UP000472755"/>
    </source>
</evidence>
<dbReference type="AlphaFoldDB" id="A0A6L6LVT4"/>
<dbReference type="Proteomes" id="UP000472755">
    <property type="component" value="Unassembled WGS sequence"/>
</dbReference>
<accession>A0A6L6LVT4</accession>
<protein>
    <recommendedName>
        <fullName evidence="3">Antitoxin</fullName>
    </recommendedName>
</protein>
<organism evidence="1 2">
    <name type="scientific">Ruthenibacterium lactatiformans</name>
    <dbReference type="NCBI Taxonomy" id="1550024"/>
    <lineage>
        <taxon>Bacteria</taxon>
        <taxon>Bacillati</taxon>
        <taxon>Bacillota</taxon>
        <taxon>Clostridia</taxon>
        <taxon>Eubacteriales</taxon>
        <taxon>Oscillospiraceae</taxon>
        <taxon>Ruthenibacterium</taxon>
    </lineage>
</organism>
<proteinExistence type="predicted"/>
<comment type="caution">
    <text evidence="1">The sequence shown here is derived from an EMBL/GenBank/DDBJ whole genome shotgun (WGS) entry which is preliminary data.</text>
</comment>
<gene>
    <name evidence="1" type="ORF">GMD59_14345</name>
</gene>